<keyword evidence="3" id="KW-1185">Reference proteome</keyword>
<gene>
    <name evidence="2" type="ORF">PHMEG_00022763</name>
</gene>
<dbReference type="EMBL" id="NBNE01004564">
    <property type="protein sequence ID" value="OWZ05192.1"/>
    <property type="molecule type" value="Genomic_DNA"/>
</dbReference>
<name>A0A225VIN9_9STRA</name>
<evidence type="ECO:0000313" key="3">
    <source>
        <dbReference type="Proteomes" id="UP000198211"/>
    </source>
</evidence>
<feature type="domain" description="ZSWIM1/3 RNaseH-like" evidence="1">
    <location>
        <begin position="1"/>
        <end position="42"/>
    </location>
</feature>
<protein>
    <submittedName>
        <fullName evidence="2">ABC transporter</fullName>
    </submittedName>
</protein>
<organism evidence="2 3">
    <name type="scientific">Phytophthora megakarya</name>
    <dbReference type="NCBI Taxonomy" id="4795"/>
    <lineage>
        <taxon>Eukaryota</taxon>
        <taxon>Sar</taxon>
        <taxon>Stramenopiles</taxon>
        <taxon>Oomycota</taxon>
        <taxon>Peronosporomycetes</taxon>
        <taxon>Peronosporales</taxon>
        <taxon>Peronosporaceae</taxon>
        <taxon>Phytophthora</taxon>
    </lineage>
</organism>
<sequence length="47" mass="5507">MHRWFKAFPEVMMINATHNTTESQYKLFSLMVHNIYGHVQILTLGNG</sequence>
<proteinExistence type="predicted"/>
<dbReference type="Pfam" id="PF21056">
    <property type="entry name" value="ZSWIM1-3_RNaseH-like"/>
    <property type="match status" value="1"/>
</dbReference>
<comment type="caution">
    <text evidence="2">The sequence shown here is derived from an EMBL/GenBank/DDBJ whole genome shotgun (WGS) entry which is preliminary data.</text>
</comment>
<dbReference type="AlphaFoldDB" id="A0A225VIN9"/>
<accession>A0A225VIN9</accession>
<evidence type="ECO:0000313" key="2">
    <source>
        <dbReference type="EMBL" id="OWZ05192.1"/>
    </source>
</evidence>
<dbReference type="InterPro" id="IPR048324">
    <property type="entry name" value="ZSWIM1-3_RNaseH-like"/>
</dbReference>
<dbReference type="Proteomes" id="UP000198211">
    <property type="component" value="Unassembled WGS sequence"/>
</dbReference>
<dbReference type="OrthoDB" id="120965at2759"/>
<reference evidence="3" key="1">
    <citation type="submission" date="2017-03" db="EMBL/GenBank/DDBJ databases">
        <title>Phytopthora megakarya and P. palmivora, two closely related causual agents of cacao black pod achieved similar genome size and gene model numbers by different mechanisms.</title>
        <authorList>
            <person name="Ali S."/>
            <person name="Shao J."/>
            <person name="Larry D.J."/>
            <person name="Kronmiller B."/>
            <person name="Shen D."/>
            <person name="Strem M.D."/>
            <person name="Melnick R.L."/>
            <person name="Guiltinan M.J."/>
            <person name="Tyler B.M."/>
            <person name="Meinhardt L.W."/>
            <person name="Bailey B.A."/>
        </authorList>
    </citation>
    <scope>NUCLEOTIDE SEQUENCE [LARGE SCALE GENOMIC DNA]</scope>
    <source>
        <strain evidence="3">zdho120</strain>
    </source>
</reference>
<evidence type="ECO:0000259" key="1">
    <source>
        <dbReference type="Pfam" id="PF21056"/>
    </source>
</evidence>